<dbReference type="AlphaFoldDB" id="X1RDY8"/>
<accession>X1RDY8</accession>
<dbReference type="EMBL" id="BARV01033775">
    <property type="protein sequence ID" value="GAI53804.1"/>
    <property type="molecule type" value="Genomic_DNA"/>
</dbReference>
<protein>
    <submittedName>
        <fullName evidence="1">Uncharacterized protein</fullName>
    </submittedName>
</protein>
<proteinExistence type="predicted"/>
<evidence type="ECO:0000313" key="1">
    <source>
        <dbReference type="EMBL" id="GAI53804.1"/>
    </source>
</evidence>
<feature type="non-terminal residue" evidence="1">
    <location>
        <position position="1"/>
    </location>
</feature>
<sequence>ITYKSREHYEAEIAEWKDDNKLVFLKKNRIICLDQNLFISSGILQKDVIYIANIAILTLYF</sequence>
<name>X1RDY8_9ZZZZ</name>
<reference evidence="1" key="1">
    <citation type="journal article" date="2014" name="Front. Microbiol.">
        <title>High frequency of phylogenetically diverse reductive dehalogenase-homologous genes in deep subseafloor sedimentary metagenomes.</title>
        <authorList>
            <person name="Kawai M."/>
            <person name="Futagami T."/>
            <person name="Toyoda A."/>
            <person name="Takaki Y."/>
            <person name="Nishi S."/>
            <person name="Hori S."/>
            <person name="Arai W."/>
            <person name="Tsubouchi T."/>
            <person name="Morono Y."/>
            <person name="Uchiyama I."/>
            <person name="Ito T."/>
            <person name="Fujiyama A."/>
            <person name="Inagaki F."/>
            <person name="Takami H."/>
        </authorList>
    </citation>
    <scope>NUCLEOTIDE SEQUENCE</scope>
    <source>
        <strain evidence="1">Expedition CK06-06</strain>
    </source>
</reference>
<organism evidence="1">
    <name type="scientific">marine sediment metagenome</name>
    <dbReference type="NCBI Taxonomy" id="412755"/>
    <lineage>
        <taxon>unclassified sequences</taxon>
        <taxon>metagenomes</taxon>
        <taxon>ecological metagenomes</taxon>
    </lineage>
</organism>
<comment type="caution">
    <text evidence="1">The sequence shown here is derived from an EMBL/GenBank/DDBJ whole genome shotgun (WGS) entry which is preliminary data.</text>
</comment>
<gene>
    <name evidence="1" type="ORF">S06H3_53032</name>
</gene>